<protein>
    <recommendedName>
        <fullName evidence="2">Knr4/Smi1-like domain-containing protein</fullName>
    </recommendedName>
</protein>
<gene>
    <name evidence="1" type="ORF">AVDCRST_MAG67-1579</name>
</gene>
<dbReference type="EMBL" id="CADCVQ010000072">
    <property type="protein sequence ID" value="CAA9496434.1"/>
    <property type="molecule type" value="Genomic_DNA"/>
</dbReference>
<evidence type="ECO:0008006" key="2">
    <source>
        <dbReference type="Google" id="ProtNLM"/>
    </source>
</evidence>
<proteinExistence type="predicted"/>
<reference evidence="1" key="1">
    <citation type="submission" date="2020-02" db="EMBL/GenBank/DDBJ databases">
        <authorList>
            <person name="Meier V. D."/>
        </authorList>
    </citation>
    <scope>NUCLEOTIDE SEQUENCE</scope>
    <source>
        <strain evidence="1">AVDCRST_MAG67</strain>
    </source>
</reference>
<sequence length="151" mass="17232">MSQALSLEILNRLEQTLRRVSARAIEESEPGMLVENVQRMTATVFGTLPAETLLWWSSRTFAGDWLLPDARYLRLGEALYWYGEQRRWARDHGVSSQSPQLMVDDWWHPRWLPLFLIDGGMFYAIDVAASDGTSAPILRMTRSRLAASSST</sequence>
<name>A0A6J4SET8_9ACTN</name>
<accession>A0A6J4SET8</accession>
<organism evidence="1">
    <name type="scientific">uncultured Solirubrobacteraceae bacterium</name>
    <dbReference type="NCBI Taxonomy" id="1162706"/>
    <lineage>
        <taxon>Bacteria</taxon>
        <taxon>Bacillati</taxon>
        <taxon>Actinomycetota</taxon>
        <taxon>Thermoleophilia</taxon>
        <taxon>Solirubrobacterales</taxon>
        <taxon>Solirubrobacteraceae</taxon>
        <taxon>environmental samples</taxon>
    </lineage>
</organism>
<evidence type="ECO:0000313" key="1">
    <source>
        <dbReference type="EMBL" id="CAA9496434.1"/>
    </source>
</evidence>
<dbReference type="AlphaFoldDB" id="A0A6J4SET8"/>